<protein>
    <submittedName>
        <fullName evidence="3">PEP-CTERM sorting domain-containing protein</fullName>
    </submittedName>
</protein>
<evidence type="ECO:0000313" key="3">
    <source>
        <dbReference type="EMBL" id="MCO6046720.1"/>
    </source>
</evidence>
<dbReference type="EMBL" id="JAMXLR010000077">
    <property type="protein sequence ID" value="MCO6046720.1"/>
    <property type="molecule type" value="Genomic_DNA"/>
</dbReference>
<dbReference type="InterPro" id="IPR013424">
    <property type="entry name" value="Ice-binding_C"/>
</dbReference>
<keyword evidence="1" id="KW-0732">Signal</keyword>
<reference evidence="3" key="1">
    <citation type="submission" date="2022-06" db="EMBL/GenBank/DDBJ databases">
        <title>Aeoliella straminimaris, a novel planctomycete from sediments.</title>
        <authorList>
            <person name="Vitorino I.R."/>
            <person name="Lage O.M."/>
        </authorList>
    </citation>
    <scope>NUCLEOTIDE SEQUENCE</scope>
    <source>
        <strain evidence="3">ICT_H6.2</strain>
    </source>
</reference>
<evidence type="ECO:0000259" key="2">
    <source>
        <dbReference type="Pfam" id="PF07589"/>
    </source>
</evidence>
<feature type="signal peptide" evidence="1">
    <location>
        <begin position="1"/>
        <end position="25"/>
    </location>
</feature>
<keyword evidence="4" id="KW-1185">Reference proteome</keyword>
<sequence>MKTTSYALTLLLVGGVIAFANPAAAEVIGADQFNEPDGTALGGRMADVGGTWSSNGQINSGAFDTAQFGGAHDGSFVDFTRALGPGEILTMTFTTLDTGGTMFSDGVSGNSYAGISLYVGGDEKFFVGDPAGGNDIPGTGWGLDGFAGGSGFVVSSIGAEAVTGTFTYAYDTGNASLTVSDGTSSDTILRTYDPNVAVNRLRIQAGDGTAEINVSSFEVSAAVPEPSTLCIAAVALVGLGIASRRSA</sequence>
<organism evidence="3 4">
    <name type="scientific">Aeoliella straminimaris</name>
    <dbReference type="NCBI Taxonomy" id="2954799"/>
    <lineage>
        <taxon>Bacteria</taxon>
        <taxon>Pseudomonadati</taxon>
        <taxon>Planctomycetota</taxon>
        <taxon>Planctomycetia</taxon>
        <taxon>Pirellulales</taxon>
        <taxon>Lacipirellulaceae</taxon>
        <taxon>Aeoliella</taxon>
    </lineage>
</organism>
<feature type="domain" description="Ice-binding protein C-terminal" evidence="2">
    <location>
        <begin position="222"/>
        <end position="245"/>
    </location>
</feature>
<dbReference type="Pfam" id="PF07589">
    <property type="entry name" value="PEP-CTERM"/>
    <property type="match status" value="1"/>
</dbReference>
<proteinExistence type="predicted"/>
<name>A0A9X2JI46_9BACT</name>
<evidence type="ECO:0000313" key="4">
    <source>
        <dbReference type="Proteomes" id="UP001155241"/>
    </source>
</evidence>
<dbReference type="RefSeq" id="WP_252854834.1">
    <property type="nucleotide sequence ID" value="NZ_JAMXLR010000077.1"/>
</dbReference>
<comment type="caution">
    <text evidence="3">The sequence shown here is derived from an EMBL/GenBank/DDBJ whole genome shotgun (WGS) entry which is preliminary data.</text>
</comment>
<dbReference type="Proteomes" id="UP001155241">
    <property type="component" value="Unassembled WGS sequence"/>
</dbReference>
<accession>A0A9X2JI46</accession>
<gene>
    <name evidence="3" type="ORF">NG895_22720</name>
</gene>
<dbReference type="AlphaFoldDB" id="A0A9X2JI46"/>
<evidence type="ECO:0000256" key="1">
    <source>
        <dbReference type="SAM" id="SignalP"/>
    </source>
</evidence>
<feature type="chain" id="PRO_5040937712" evidence="1">
    <location>
        <begin position="26"/>
        <end position="247"/>
    </location>
</feature>